<dbReference type="AlphaFoldDB" id="A0A2Z4FQ36"/>
<comment type="similarity">
    <text evidence="1">Belongs to the LarC family.</text>
</comment>
<accession>A0A2Z4FQ36</accession>
<dbReference type="NCBIfam" id="TIGR00299">
    <property type="entry name" value="nickel pincer cofactor biosynthesis protein LarC"/>
    <property type="match status" value="1"/>
</dbReference>
<evidence type="ECO:0000313" key="3">
    <source>
        <dbReference type="Proteomes" id="UP000249799"/>
    </source>
</evidence>
<keyword evidence="1" id="KW-0533">Nickel</keyword>
<dbReference type="Pfam" id="PF01969">
    <property type="entry name" value="Ni_insertion"/>
    <property type="match status" value="1"/>
</dbReference>
<gene>
    <name evidence="2" type="primary">larC</name>
    <name evidence="2" type="ORF">DN745_16770</name>
</gene>
<dbReference type="GO" id="GO:0016829">
    <property type="term" value="F:lyase activity"/>
    <property type="evidence" value="ECO:0007669"/>
    <property type="project" value="UniProtKB-UniRule"/>
</dbReference>
<name>A0A2Z4FQ36_9DELT</name>
<dbReference type="PANTHER" id="PTHR36566">
    <property type="entry name" value="NICKEL INSERTION PROTEIN-RELATED"/>
    <property type="match status" value="1"/>
</dbReference>
<dbReference type="GO" id="GO:0016151">
    <property type="term" value="F:nickel cation binding"/>
    <property type="evidence" value="ECO:0007669"/>
    <property type="project" value="UniProtKB-UniRule"/>
</dbReference>
<dbReference type="Proteomes" id="UP000249799">
    <property type="component" value="Chromosome"/>
</dbReference>
<keyword evidence="3" id="KW-1185">Reference proteome</keyword>
<dbReference type="EMBL" id="CP030032">
    <property type="protein sequence ID" value="AWV90885.1"/>
    <property type="molecule type" value="Genomic_DNA"/>
</dbReference>
<sequence>MKHIHLDMLGGLAGDMFLAAAVDAELVDLKALEAALSSLGVGQIRVVAEKVMRGAFSATHVHFEGWDPSEERDHRHLSTILEMLEDSGLSAPVKARATEMFYRLGASEAKVHAIPIETVHFHECGALDSIFDFVSAAFIIEHSAATWSAGPVPTGTGTVETDHGTVPLPVPATAAILEGFELTPKGVSAELVTPTGATILKTLRDLNPGFSRPSAIARGVGYGAGTRDLKAFANVVRVMILEVEDRAQTRREVVAKLSCEIDDMNPELFASVEESLFGAGALDVVREAVLMKKGRQGTRVNVLAEPHNTQALADILFLESTTFGVRIEEIERLILARKIVEVETSAGTVRLKVGLQNGEAIKAAPEYEDCARLARETGQPARAIYAEAVALYWASTQ</sequence>
<evidence type="ECO:0000313" key="2">
    <source>
        <dbReference type="EMBL" id="AWV90885.1"/>
    </source>
</evidence>
<dbReference type="PANTHER" id="PTHR36566:SF1">
    <property type="entry name" value="PYRIDINIUM-3,5-BISTHIOCARBOXYLIC ACID MONONUCLEOTIDE NICKEL INSERTION PROTEIN"/>
    <property type="match status" value="1"/>
</dbReference>
<dbReference type="RefSeq" id="WP_111336628.1">
    <property type="nucleotide sequence ID" value="NZ_CP030032.1"/>
</dbReference>
<dbReference type="HAMAP" id="MF_01074">
    <property type="entry name" value="LarC"/>
    <property type="match status" value="1"/>
</dbReference>
<reference evidence="2 3" key="1">
    <citation type="submission" date="2018-06" db="EMBL/GenBank/DDBJ databases">
        <title>Lujinxingia sediminis gen. nov. sp. nov., a new facultative anaerobic member of the class Deltaproteobacteria, and proposal of Lujinxingaceae fam. nov.</title>
        <authorList>
            <person name="Guo L.-Y."/>
            <person name="Li C.-M."/>
            <person name="Wang S."/>
            <person name="Du Z.-J."/>
        </authorList>
    </citation>
    <scope>NUCLEOTIDE SEQUENCE [LARGE SCALE GENOMIC DNA]</scope>
    <source>
        <strain evidence="2 3">FA350</strain>
    </source>
</reference>
<proteinExistence type="inferred from homology"/>
<protein>
    <recommendedName>
        <fullName evidence="1">Putative nickel insertion protein</fullName>
    </recommendedName>
</protein>
<dbReference type="Gene3D" id="3.30.70.1380">
    <property type="entry name" value="Transcriptional regulatory protein pf0864 domain like"/>
    <property type="match status" value="1"/>
</dbReference>
<dbReference type="KEGG" id="bsed:DN745_16770"/>
<evidence type="ECO:0000256" key="1">
    <source>
        <dbReference type="HAMAP-Rule" id="MF_01074"/>
    </source>
</evidence>
<organism evidence="2 3">
    <name type="scientific">Bradymonas sediminis</name>
    <dbReference type="NCBI Taxonomy" id="1548548"/>
    <lineage>
        <taxon>Bacteria</taxon>
        <taxon>Deltaproteobacteria</taxon>
        <taxon>Bradymonadales</taxon>
        <taxon>Bradymonadaceae</taxon>
        <taxon>Bradymonas</taxon>
    </lineage>
</organism>
<dbReference type="InterPro" id="IPR002822">
    <property type="entry name" value="Ni_insertion"/>
</dbReference>
<keyword evidence="1" id="KW-0456">Lyase</keyword>
<dbReference type="Gene3D" id="3.10.20.300">
    <property type="entry name" value="mk0293 like domain"/>
    <property type="match status" value="1"/>
</dbReference>
<dbReference type="OrthoDB" id="9765625at2"/>